<dbReference type="Proteomes" id="UP000823860">
    <property type="component" value="Unassembled WGS sequence"/>
</dbReference>
<evidence type="ECO:0000256" key="4">
    <source>
        <dbReference type="ARBA" id="ARBA00022692"/>
    </source>
</evidence>
<gene>
    <name evidence="8" type="ORF">H9785_11080</name>
</gene>
<keyword evidence="6" id="KW-0472">Membrane</keyword>
<evidence type="ECO:0000256" key="1">
    <source>
        <dbReference type="ARBA" id="ARBA00004162"/>
    </source>
</evidence>
<name>A0A9D2HUQ4_9BACE</name>
<evidence type="ECO:0000256" key="7">
    <source>
        <dbReference type="RuleBase" id="RU003879"/>
    </source>
</evidence>
<evidence type="ECO:0000313" key="8">
    <source>
        <dbReference type="EMBL" id="HJA84493.1"/>
    </source>
</evidence>
<keyword evidence="7" id="KW-0653">Protein transport</keyword>
<evidence type="ECO:0000256" key="6">
    <source>
        <dbReference type="ARBA" id="ARBA00023136"/>
    </source>
</evidence>
<comment type="similarity">
    <text evidence="2 7">Belongs to the ExbD/TolR family.</text>
</comment>
<dbReference type="Pfam" id="PF02472">
    <property type="entry name" value="ExbD"/>
    <property type="match status" value="1"/>
</dbReference>
<dbReference type="GO" id="GO:0022857">
    <property type="term" value="F:transmembrane transporter activity"/>
    <property type="evidence" value="ECO:0007669"/>
    <property type="project" value="InterPro"/>
</dbReference>
<proteinExistence type="inferred from homology"/>
<organism evidence="8 9">
    <name type="scientific">Candidatus Bacteroides intestinavium</name>
    <dbReference type="NCBI Taxonomy" id="2838469"/>
    <lineage>
        <taxon>Bacteria</taxon>
        <taxon>Pseudomonadati</taxon>
        <taxon>Bacteroidota</taxon>
        <taxon>Bacteroidia</taxon>
        <taxon>Bacteroidales</taxon>
        <taxon>Bacteroidaceae</taxon>
        <taxon>Bacteroides</taxon>
    </lineage>
</organism>
<dbReference type="InterPro" id="IPR003400">
    <property type="entry name" value="ExbD"/>
</dbReference>
<dbReference type="GO" id="GO:0005886">
    <property type="term" value="C:plasma membrane"/>
    <property type="evidence" value="ECO:0007669"/>
    <property type="project" value="UniProtKB-SubCell"/>
</dbReference>
<keyword evidence="5" id="KW-1133">Transmembrane helix</keyword>
<comment type="subcellular location">
    <subcellularLocation>
        <location evidence="1">Cell membrane</location>
        <topology evidence="1">Single-pass membrane protein</topology>
    </subcellularLocation>
    <subcellularLocation>
        <location evidence="7">Cell membrane</location>
        <topology evidence="7">Single-pass type II membrane protein</topology>
    </subcellularLocation>
</comment>
<dbReference type="GO" id="GO:0015031">
    <property type="term" value="P:protein transport"/>
    <property type="evidence" value="ECO:0007669"/>
    <property type="project" value="UniProtKB-KW"/>
</dbReference>
<reference evidence="8" key="1">
    <citation type="journal article" date="2021" name="PeerJ">
        <title>Extensive microbial diversity within the chicken gut microbiome revealed by metagenomics and culture.</title>
        <authorList>
            <person name="Gilroy R."/>
            <person name="Ravi A."/>
            <person name="Getino M."/>
            <person name="Pursley I."/>
            <person name="Horton D.L."/>
            <person name="Alikhan N.F."/>
            <person name="Baker D."/>
            <person name="Gharbi K."/>
            <person name="Hall N."/>
            <person name="Watson M."/>
            <person name="Adriaenssens E.M."/>
            <person name="Foster-Nyarko E."/>
            <person name="Jarju S."/>
            <person name="Secka A."/>
            <person name="Antonio M."/>
            <person name="Oren A."/>
            <person name="Chaudhuri R.R."/>
            <person name="La Ragione R."/>
            <person name="Hildebrand F."/>
            <person name="Pallen M.J."/>
        </authorList>
    </citation>
    <scope>NUCLEOTIDE SEQUENCE</scope>
    <source>
        <strain evidence="8">ChiHecec1B25-7008</strain>
    </source>
</reference>
<keyword evidence="4 7" id="KW-0812">Transmembrane</keyword>
<dbReference type="AlphaFoldDB" id="A0A9D2HUQ4"/>
<comment type="caution">
    <text evidence="8">The sequence shown here is derived from an EMBL/GenBank/DDBJ whole genome shotgun (WGS) entry which is preliminary data.</text>
</comment>
<dbReference type="EMBL" id="DWZE01000136">
    <property type="protein sequence ID" value="HJA84493.1"/>
    <property type="molecule type" value="Genomic_DNA"/>
</dbReference>
<dbReference type="PANTHER" id="PTHR30558">
    <property type="entry name" value="EXBD MEMBRANE COMPONENT OF PMF-DRIVEN MACROMOLECULE IMPORT SYSTEM"/>
    <property type="match status" value="1"/>
</dbReference>
<evidence type="ECO:0000313" key="9">
    <source>
        <dbReference type="Proteomes" id="UP000823860"/>
    </source>
</evidence>
<reference evidence="8" key="2">
    <citation type="submission" date="2021-04" db="EMBL/GenBank/DDBJ databases">
        <authorList>
            <person name="Gilroy R."/>
        </authorList>
    </citation>
    <scope>NUCLEOTIDE SEQUENCE</scope>
    <source>
        <strain evidence="8">ChiHecec1B25-7008</strain>
    </source>
</reference>
<evidence type="ECO:0000256" key="2">
    <source>
        <dbReference type="ARBA" id="ARBA00005811"/>
    </source>
</evidence>
<protein>
    <submittedName>
        <fullName evidence="8">Biopolymer transporter ExbD</fullName>
    </submittedName>
</protein>
<keyword evidence="3" id="KW-1003">Cell membrane</keyword>
<dbReference type="PANTHER" id="PTHR30558:SF3">
    <property type="entry name" value="BIOPOLYMER TRANSPORT PROTEIN EXBD-RELATED"/>
    <property type="match status" value="1"/>
</dbReference>
<accession>A0A9D2HUQ4</accession>
<sequence length="191" mass="21841">MIYRRPNRKIPEINASSTADIAFLLLIFFLLTTSMDTDRGLLRRLPPPGRPEEAMKLQERNVLLIDIEEDDRVKCAGDYVDLPELRARAKLFIANPQDDPGLPERVPVEVPLLGTVPVTEQHVIALRCSRRASYRAYIAVQDELAGAYRDLRDELSRSRWGQNYADLTPDRKQAVREVFPQKISEVKAEND</sequence>
<keyword evidence="7" id="KW-0813">Transport</keyword>
<evidence type="ECO:0000256" key="3">
    <source>
        <dbReference type="ARBA" id="ARBA00022475"/>
    </source>
</evidence>
<evidence type="ECO:0000256" key="5">
    <source>
        <dbReference type="ARBA" id="ARBA00022989"/>
    </source>
</evidence>